<reference evidence="5" key="1">
    <citation type="submission" date="2020-07" db="EMBL/GenBank/DDBJ databases">
        <authorList>
            <person name="Pettersson B.M.F."/>
            <person name="Behra P.R.K."/>
            <person name="Ramesh M."/>
            <person name="Das S."/>
            <person name="Dasgupta S."/>
            <person name="Kirsebom L.A."/>
        </authorList>
    </citation>
    <scope>NUCLEOTIDE SEQUENCE</scope>
    <source>
        <strain evidence="5">DSM 44615</strain>
    </source>
</reference>
<dbReference type="RefSeq" id="WP_264016232.1">
    <property type="nucleotide sequence ID" value="NZ_JACKSJ010000270.1"/>
</dbReference>
<keyword evidence="1" id="KW-0805">Transcription regulation</keyword>
<dbReference type="PANTHER" id="PTHR33204">
    <property type="entry name" value="TRANSCRIPTIONAL REGULATOR, MARR FAMILY"/>
    <property type="match status" value="1"/>
</dbReference>
<dbReference type="InterPro" id="IPR036390">
    <property type="entry name" value="WH_DNA-bd_sf"/>
</dbReference>
<dbReference type="GO" id="GO:0003677">
    <property type="term" value="F:DNA binding"/>
    <property type="evidence" value="ECO:0007669"/>
    <property type="project" value="UniProtKB-KW"/>
</dbReference>
<keyword evidence="6" id="KW-1185">Reference proteome</keyword>
<feature type="domain" description="HTH hxlR-type" evidence="4">
    <location>
        <begin position="10"/>
        <end position="108"/>
    </location>
</feature>
<organism evidence="5 6">
    <name type="scientific">[Mycobacterium] manitobense</name>
    <dbReference type="NCBI Taxonomy" id="190147"/>
    <lineage>
        <taxon>Bacteria</taxon>
        <taxon>Bacillati</taxon>
        <taxon>Actinomycetota</taxon>
        <taxon>Actinomycetes</taxon>
        <taxon>Mycobacteriales</taxon>
        <taxon>Mycobacteriaceae</taxon>
        <taxon>Mycolicibacterium</taxon>
    </lineage>
</organism>
<name>A0A9X3BQT5_9MYCO</name>
<reference evidence="5" key="2">
    <citation type="journal article" date="2022" name="BMC Genomics">
        <title>Comparative genome analysis of mycobacteria focusing on tRNA and non-coding RNA.</title>
        <authorList>
            <person name="Behra P.R.K."/>
            <person name="Pettersson B.M.F."/>
            <person name="Ramesh M."/>
            <person name="Das S."/>
            <person name="Dasgupta S."/>
            <person name="Kirsebom L.A."/>
        </authorList>
    </citation>
    <scope>NUCLEOTIDE SEQUENCE</scope>
    <source>
        <strain evidence="5">DSM 44615</strain>
    </source>
</reference>
<dbReference type="Proteomes" id="UP001140293">
    <property type="component" value="Unassembled WGS sequence"/>
</dbReference>
<evidence type="ECO:0000256" key="1">
    <source>
        <dbReference type="ARBA" id="ARBA00023015"/>
    </source>
</evidence>
<evidence type="ECO:0000313" key="5">
    <source>
        <dbReference type="EMBL" id="MCV7174059.1"/>
    </source>
</evidence>
<evidence type="ECO:0000256" key="3">
    <source>
        <dbReference type="ARBA" id="ARBA00023163"/>
    </source>
</evidence>
<keyword evidence="2" id="KW-0238">DNA-binding</keyword>
<dbReference type="InterPro" id="IPR036388">
    <property type="entry name" value="WH-like_DNA-bd_sf"/>
</dbReference>
<dbReference type="EMBL" id="JACKSJ010000270">
    <property type="protein sequence ID" value="MCV7174059.1"/>
    <property type="molecule type" value="Genomic_DNA"/>
</dbReference>
<gene>
    <name evidence="5" type="ORF">H7I41_29495</name>
</gene>
<dbReference type="Gene3D" id="1.10.10.10">
    <property type="entry name" value="Winged helix-like DNA-binding domain superfamily/Winged helix DNA-binding domain"/>
    <property type="match status" value="1"/>
</dbReference>
<keyword evidence="3" id="KW-0804">Transcription</keyword>
<proteinExistence type="predicted"/>
<evidence type="ECO:0000256" key="2">
    <source>
        <dbReference type="ARBA" id="ARBA00023125"/>
    </source>
</evidence>
<evidence type="ECO:0000313" key="6">
    <source>
        <dbReference type="Proteomes" id="UP001140293"/>
    </source>
</evidence>
<dbReference type="Pfam" id="PF01638">
    <property type="entry name" value="HxlR"/>
    <property type="match status" value="1"/>
</dbReference>
<accession>A0A9X3BQT5</accession>
<evidence type="ECO:0000259" key="4">
    <source>
        <dbReference type="PROSITE" id="PS51118"/>
    </source>
</evidence>
<dbReference type="PANTHER" id="PTHR33204:SF18">
    <property type="entry name" value="TRANSCRIPTIONAL REGULATORY PROTEIN"/>
    <property type="match status" value="1"/>
</dbReference>
<dbReference type="InterPro" id="IPR002577">
    <property type="entry name" value="HTH_HxlR"/>
</dbReference>
<sequence>MPNRSYGQHCAVAKSLDVVGDRWTLLVVRELLDRPQRYGDLLTGLAPIATDMLAGRLRDLERHGLVVKRELPKPASGTVYELTDHGRALEDVIDALARWGRPLLATREPRAVVRPQWLARALRAYLRPDRGGPDLVVRLATPQGGTTMRITAETVEEESDDTVADVMLTGDIEVLGAALDPDQVPGLMSAGRLHIGGEPAAVRRFAKLLLPQRV</sequence>
<dbReference type="SUPFAM" id="SSF46785">
    <property type="entry name" value="Winged helix' DNA-binding domain"/>
    <property type="match status" value="1"/>
</dbReference>
<comment type="caution">
    <text evidence="5">The sequence shown here is derived from an EMBL/GenBank/DDBJ whole genome shotgun (WGS) entry which is preliminary data.</text>
</comment>
<dbReference type="PROSITE" id="PS51118">
    <property type="entry name" value="HTH_HXLR"/>
    <property type="match status" value="1"/>
</dbReference>
<dbReference type="AlphaFoldDB" id="A0A9X3BQT5"/>
<protein>
    <submittedName>
        <fullName evidence="5">Helix-turn-helix transcriptional regulator</fullName>
    </submittedName>
</protein>